<organism evidence="1 2">
    <name type="scientific">Nocardioides lianchengensis</name>
    <dbReference type="NCBI Taxonomy" id="1045774"/>
    <lineage>
        <taxon>Bacteria</taxon>
        <taxon>Bacillati</taxon>
        <taxon>Actinomycetota</taxon>
        <taxon>Actinomycetes</taxon>
        <taxon>Propionibacteriales</taxon>
        <taxon>Nocardioidaceae</taxon>
        <taxon>Nocardioides</taxon>
    </lineage>
</organism>
<proteinExistence type="predicted"/>
<protein>
    <recommendedName>
        <fullName evidence="3">Transcriptional regulator, AbiEi antitoxin, Type IV TA system</fullName>
    </recommendedName>
</protein>
<reference evidence="1 2" key="1">
    <citation type="submission" date="2016-10" db="EMBL/GenBank/DDBJ databases">
        <authorList>
            <person name="de Groot N.N."/>
        </authorList>
    </citation>
    <scope>NUCLEOTIDE SEQUENCE [LARGE SCALE GENOMIC DNA]</scope>
    <source>
        <strain evidence="1 2">CGMCC 4.6858</strain>
    </source>
</reference>
<dbReference type="AlphaFoldDB" id="A0A1G6L739"/>
<keyword evidence="2" id="KW-1185">Reference proteome</keyword>
<evidence type="ECO:0008006" key="3">
    <source>
        <dbReference type="Google" id="ProtNLM"/>
    </source>
</evidence>
<sequence length="309" mass="34346">MRRQDGTISRAQLRQHGIAPHDLERLLRRRELVRILPGAFVDHTGRPTWSQRAWAGIHHFRPAALAGRSALRAALGPTWRHHDDTALIEIVVPAGVRRRPDPGYDVHRSRRYDDLVLAPASPPRVRVEHAALLVASTLGDLDAIQMLADVCQSRRTTATRVVEAAGTLVGLPRREWLTQVLGDIAGGTCSVLEHGYLHRVERPHSLPQGTRQRPVHGGRRDVEYREVGQVVELDGRLFHNTAAQRDADLERDLVAAVDRENAVRLGWGQVFDRPCHTAGRVGSLLTRRGWVGTLIGCSEACEAPGLWKS</sequence>
<evidence type="ECO:0000313" key="2">
    <source>
        <dbReference type="Proteomes" id="UP000199034"/>
    </source>
</evidence>
<accession>A0A1G6L739</accession>
<dbReference type="STRING" id="1045774.SAMN05421872_102123"/>
<gene>
    <name evidence="1" type="ORF">SAMN05421872_102123</name>
</gene>
<dbReference type="Proteomes" id="UP000199034">
    <property type="component" value="Unassembled WGS sequence"/>
</dbReference>
<name>A0A1G6L739_9ACTN</name>
<evidence type="ECO:0000313" key="1">
    <source>
        <dbReference type="EMBL" id="SDC38446.1"/>
    </source>
</evidence>
<dbReference type="EMBL" id="FMZM01000002">
    <property type="protein sequence ID" value="SDC38446.1"/>
    <property type="molecule type" value="Genomic_DNA"/>
</dbReference>